<dbReference type="PANTHER" id="PTHR46148:SF60">
    <property type="entry name" value="CHROMO DOMAIN-CONTAINING PROTEIN"/>
    <property type="match status" value="1"/>
</dbReference>
<sequence>MTPFEALYGRGCRSPIGWFEAGDVKPLGVDLVKDAQDKVKSIQAKLLAAQSRQKKYTDHKVRDMTFQTGDNVFLKVSLMKRLMIFGKKGKLSPRYIRPFEVLECVRPVAYRLAFPPNLSGVHSVFHVSMLKRYHGDGDYIIKWDSFVLDKDLQYEEEPVAILDRKMRKLRTKEIKFVKVQGKHRPVEEATWETEKDMRDMYPQLFVDSGCSYVERQSYETPTTTRKGKGKRPISARKTITLDTNIPSWARGFCRAVHVFLEDSHSTELGEFGTVVPPKVTLGTDAQARGEASGTDAQIDGATV</sequence>
<dbReference type="InterPro" id="IPR056924">
    <property type="entry name" value="SH3_Tf2-1"/>
</dbReference>
<accession>A0AAF0UP80</accession>
<dbReference type="Pfam" id="PF24626">
    <property type="entry name" value="SH3_Tf2-1"/>
    <property type="match status" value="1"/>
</dbReference>
<evidence type="ECO:0000313" key="3">
    <source>
        <dbReference type="Proteomes" id="UP001234989"/>
    </source>
</evidence>
<dbReference type="AlphaFoldDB" id="A0AAF0UP80"/>
<gene>
    <name evidence="2" type="ORF">MTR67_043197</name>
</gene>
<proteinExistence type="predicted"/>
<protein>
    <recommendedName>
        <fullName evidence="1">Tf2-1-like SH3-like domain-containing protein</fullName>
    </recommendedName>
</protein>
<dbReference type="PANTHER" id="PTHR46148">
    <property type="entry name" value="CHROMO DOMAIN-CONTAINING PROTEIN"/>
    <property type="match status" value="1"/>
</dbReference>
<reference evidence="2" key="1">
    <citation type="submission" date="2023-08" db="EMBL/GenBank/DDBJ databases">
        <title>A de novo genome assembly of Solanum verrucosum Schlechtendal, a Mexican diploid species geographically isolated from the other diploid A-genome species in potato relatives.</title>
        <authorList>
            <person name="Hosaka K."/>
        </authorList>
    </citation>
    <scope>NUCLEOTIDE SEQUENCE</scope>
    <source>
        <tissue evidence="2">Young leaves</tissue>
    </source>
</reference>
<dbReference type="InterPro" id="IPR016197">
    <property type="entry name" value="Chromo-like_dom_sf"/>
</dbReference>
<evidence type="ECO:0000313" key="2">
    <source>
        <dbReference type="EMBL" id="WMV49812.1"/>
    </source>
</evidence>
<organism evidence="2 3">
    <name type="scientific">Solanum verrucosum</name>
    <dbReference type="NCBI Taxonomy" id="315347"/>
    <lineage>
        <taxon>Eukaryota</taxon>
        <taxon>Viridiplantae</taxon>
        <taxon>Streptophyta</taxon>
        <taxon>Embryophyta</taxon>
        <taxon>Tracheophyta</taxon>
        <taxon>Spermatophyta</taxon>
        <taxon>Magnoliopsida</taxon>
        <taxon>eudicotyledons</taxon>
        <taxon>Gunneridae</taxon>
        <taxon>Pentapetalae</taxon>
        <taxon>asterids</taxon>
        <taxon>lamiids</taxon>
        <taxon>Solanales</taxon>
        <taxon>Solanaceae</taxon>
        <taxon>Solanoideae</taxon>
        <taxon>Solaneae</taxon>
        <taxon>Solanum</taxon>
    </lineage>
</organism>
<dbReference type="EMBL" id="CP133621">
    <property type="protein sequence ID" value="WMV49812.1"/>
    <property type="molecule type" value="Genomic_DNA"/>
</dbReference>
<name>A0AAF0UP80_SOLVR</name>
<feature type="domain" description="Tf2-1-like SH3-like" evidence="1">
    <location>
        <begin position="69"/>
        <end position="134"/>
    </location>
</feature>
<dbReference type="Proteomes" id="UP001234989">
    <property type="component" value="Chromosome 10"/>
</dbReference>
<keyword evidence="3" id="KW-1185">Reference proteome</keyword>
<dbReference type="SUPFAM" id="SSF54160">
    <property type="entry name" value="Chromo domain-like"/>
    <property type="match status" value="1"/>
</dbReference>
<evidence type="ECO:0000259" key="1">
    <source>
        <dbReference type="Pfam" id="PF24626"/>
    </source>
</evidence>